<keyword evidence="5" id="KW-0804">Transcription</keyword>
<feature type="DNA-binding region" description="OmpR/PhoB-type" evidence="7">
    <location>
        <begin position="158"/>
        <end position="260"/>
    </location>
</feature>
<keyword evidence="3" id="KW-0805">Transcription regulation</keyword>
<keyword evidence="1 6" id="KW-0597">Phosphoprotein</keyword>
<evidence type="ECO:0000256" key="1">
    <source>
        <dbReference type="ARBA" id="ARBA00022553"/>
    </source>
</evidence>
<dbReference type="PROSITE" id="PS50110">
    <property type="entry name" value="RESPONSE_REGULATORY"/>
    <property type="match status" value="1"/>
</dbReference>
<keyword evidence="2" id="KW-0902">Two-component regulatory system</keyword>
<dbReference type="GO" id="GO:0032993">
    <property type="term" value="C:protein-DNA complex"/>
    <property type="evidence" value="ECO:0007669"/>
    <property type="project" value="TreeGrafter"/>
</dbReference>
<evidence type="ECO:0000256" key="3">
    <source>
        <dbReference type="ARBA" id="ARBA00023015"/>
    </source>
</evidence>
<reference evidence="10 11" key="1">
    <citation type="submission" date="2019-09" db="EMBL/GenBank/DDBJ databases">
        <title>Genome sequence of Rhodovastum atsumiense, a diverse member of the Acetobacteraceae family of non-sulfur purple photosynthetic bacteria.</title>
        <authorList>
            <person name="Meyer T."/>
            <person name="Kyndt J."/>
        </authorList>
    </citation>
    <scope>NUCLEOTIDE SEQUENCE [LARGE SCALE GENOMIC DNA]</scope>
    <source>
        <strain evidence="10 11">DSM 21279</strain>
    </source>
</reference>
<evidence type="ECO:0000313" key="11">
    <source>
        <dbReference type="Proteomes" id="UP000325255"/>
    </source>
</evidence>
<dbReference type="InterPro" id="IPR036388">
    <property type="entry name" value="WH-like_DNA-bd_sf"/>
</dbReference>
<dbReference type="GO" id="GO:0006355">
    <property type="term" value="P:regulation of DNA-templated transcription"/>
    <property type="evidence" value="ECO:0007669"/>
    <property type="project" value="InterPro"/>
</dbReference>
<dbReference type="Pfam" id="PF00486">
    <property type="entry name" value="Trans_reg_C"/>
    <property type="match status" value="1"/>
</dbReference>
<dbReference type="PANTHER" id="PTHR48111">
    <property type="entry name" value="REGULATOR OF RPOS"/>
    <property type="match status" value="1"/>
</dbReference>
<feature type="modified residue" description="4-aspartylphosphate" evidence="6">
    <location>
        <position position="91"/>
    </location>
</feature>
<dbReference type="InterPro" id="IPR039420">
    <property type="entry name" value="WalR-like"/>
</dbReference>
<dbReference type="AlphaFoldDB" id="A0A5M6ILW2"/>
<organism evidence="10 11">
    <name type="scientific">Rhodovastum atsumiense</name>
    <dbReference type="NCBI Taxonomy" id="504468"/>
    <lineage>
        <taxon>Bacteria</taxon>
        <taxon>Pseudomonadati</taxon>
        <taxon>Pseudomonadota</taxon>
        <taxon>Alphaproteobacteria</taxon>
        <taxon>Acetobacterales</taxon>
        <taxon>Acetobacteraceae</taxon>
        <taxon>Rhodovastum</taxon>
    </lineage>
</organism>
<feature type="domain" description="OmpR/PhoB-type" evidence="9">
    <location>
        <begin position="158"/>
        <end position="260"/>
    </location>
</feature>
<evidence type="ECO:0000256" key="7">
    <source>
        <dbReference type="PROSITE-ProRule" id="PRU01091"/>
    </source>
</evidence>
<dbReference type="Gene3D" id="3.40.50.2300">
    <property type="match status" value="1"/>
</dbReference>
<evidence type="ECO:0000256" key="5">
    <source>
        <dbReference type="ARBA" id="ARBA00023163"/>
    </source>
</evidence>
<evidence type="ECO:0000256" key="2">
    <source>
        <dbReference type="ARBA" id="ARBA00023012"/>
    </source>
</evidence>
<dbReference type="InterPro" id="IPR016032">
    <property type="entry name" value="Sig_transdc_resp-reg_C-effctor"/>
</dbReference>
<dbReference type="PANTHER" id="PTHR48111:SF4">
    <property type="entry name" value="DNA-BINDING DUAL TRANSCRIPTIONAL REGULATOR OMPR"/>
    <property type="match status" value="1"/>
</dbReference>
<keyword evidence="11" id="KW-1185">Reference proteome</keyword>
<protein>
    <submittedName>
        <fullName evidence="10">Response regulator transcription factor</fullName>
    </submittedName>
</protein>
<proteinExistence type="predicted"/>
<dbReference type="Proteomes" id="UP000325255">
    <property type="component" value="Unassembled WGS sequence"/>
</dbReference>
<dbReference type="GO" id="GO:0000156">
    <property type="term" value="F:phosphorelay response regulator activity"/>
    <property type="evidence" value="ECO:0007669"/>
    <property type="project" value="TreeGrafter"/>
</dbReference>
<dbReference type="SUPFAM" id="SSF52172">
    <property type="entry name" value="CheY-like"/>
    <property type="match status" value="1"/>
</dbReference>
<dbReference type="Gene3D" id="1.10.10.10">
    <property type="entry name" value="Winged helix-like DNA-binding domain superfamily/Winged helix DNA-binding domain"/>
    <property type="match status" value="1"/>
</dbReference>
<sequence>MNRCVQAVRCLSAGPAFAKCSRNHAERDPTRPDSETHAMTHRILVVDDDPAYREDLADYLETYGFRTERHGSFAGLSAALERAEPDLVILDQFLDGENAVPRIGLLRRRTQAGILLLTPGTDAIDPVLALESGADDFVSKLVPRREIVARLRAVLRRAEAVASPPTGWVLSRTTRELIGPDHCLVPLTSMEFDTLAYLHERAGETVAREDLFRAVLRRGFRPDDRAVDGLVSRIRLKLGAATGQRNCIRSIRGVGYVFTGFPAAGREPARIATAPTLRGLAMAGGLPAKG</sequence>
<gene>
    <name evidence="10" type="ORF">F1189_25030</name>
</gene>
<dbReference type="SMART" id="SM00448">
    <property type="entry name" value="REC"/>
    <property type="match status" value="1"/>
</dbReference>
<keyword evidence="4 7" id="KW-0238">DNA-binding</keyword>
<name>A0A5M6ILW2_9PROT</name>
<evidence type="ECO:0000256" key="4">
    <source>
        <dbReference type="ARBA" id="ARBA00023125"/>
    </source>
</evidence>
<dbReference type="InterPro" id="IPR001789">
    <property type="entry name" value="Sig_transdc_resp-reg_receiver"/>
</dbReference>
<dbReference type="OrthoDB" id="7273077at2"/>
<evidence type="ECO:0000259" key="9">
    <source>
        <dbReference type="PROSITE" id="PS51755"/>
    </source>
</evidence>
<feature type="domain" description="Response regulatory" evidence="8">
    <location>
        <begin position="42"/>
        <end position="155"/>
    </location>
</feature>
<dbReference type="Pfam" id="PF00072">
    <property type="entry name" value="Response_reg"/>
    <property type="match status" value="1"/>
</dbReference>
<evidence type="ECO:0000256" key="6">
    <source>
        <dbReference type="PROSITE-ProRule" id="PRU00169"/>
    </source>
</evidence>
<dbReference type="InterPro" id="IPR001867">
    <property type="entry name" value="OmpR/PhoB-type_DNA-bd"/>
</dbReference>
<dbReference type="PROSITE" id="PS51755">
    <property type="entry name" value="OMPR_PHOB"/>
    <property type="match status" value="1"/>
</dbReference>
<dbReference type="EMBL" id="VWPK01000055">
    <property type="protein sequence ID" value="KAA5609244.1"/>
    <property type="molecule type" value="Genomic_DNA"/>
</dbReference>
<dbReference type="SMART" id="SM00862">
    <property type="entry name" value="Trans_reg_C"/>
    <property type="match status" value="1"/>
</dbReference>
<dbReference type="InterPro" id="IPR011006">
    <property type="entry name" value="CheY-like_superfamily"/>
</dbReference>
<evidence type="ECO:0000313" key="10">
    <source>
        <dbReference type="EMBL" id="KAA5609244.1"/>
    </source>
</evidence>
<dbReference type="SUPFAM" id="SSF46894">
    <property type="entry name" value="C-terminal effector domain of the bipartite response regulators"/>
    <property type="match status" value="1"/>
</dbReference>
<evidence type="ECO:0000259" key="8">
    <source>
        <dbReference type="PROSITE" id="PS50110"/>
    </source>
</evidence>
<comment type="caution">
    <text evidence="10">The sequence shown here is derived from an EMBL/GenBank/DDBJ whole genome shotgun (WGS) entry which is preliminary data.</text>
</comment>
<accession>A0A5M6ILW2</accession>
<dbReference type="GO" id="GO:0005829">
    <property type="term" value="C:cytosol"/>
    <property type="evidence" value="ECO:0007669"/>
    <property type="project" value="TreeGrafter"/>
</dbReference>
<dbReference type="CDD" id="cd00383">
    <property type="entry name" value="trans_reg_C"/>
    <property type="match status" value="1"/>
</dbReference>
<dbReference type="GO" id="GO:0000976">
    <property type="term" value="F:transcription cis-regulatory region binding"/>
    <property type="evidence" value="ECO:0007669"/>
    <property type="project" value="TreeGrafter"/>
</dbReference>